<protein>
    <submittedName>
        <fullName evidence="1">Uncharacterized protein</fullName>
    </submittedName>
</protein>
<accession>A0A936NB76</accession>
<organism evidence="1 2">
    <name type="scientific">Candidatus Neomicrothrix subdominans</name>
    <dbReference type="NCBI Taxonomy" id="2954438"/>
    <lineage>
        <taxon>Bacteria</taxon>
        <taxon>Bacillati</taxon>
        <taxon>Actinomycetota</taxon>
        <taxon>Acidimicrobiia</taxon>
        <taxon>Acidimicrobiales</taxon>
        <taxon>Microthrixaceae</taxon>
        <taxon>Candidatus Neomicrothrix</taxon>
    </lineage>
</organism>
<dbReference type="AlphaFoldDB" id="A0A936NB76"/>
<comment type="caution">
    <text evidence="1">The sequence shown here is derived from an EMBL/GenBank/DDBJ whole genome shotgun (WGS) entry which is preliminary data.</text>
</comment>
<reference evidence="1 2" key="1">
    <citation type="submission" date="2020-10" db="EMBL/GenBank/DDBJ databases">
        <title>Connecting structure to function with the recovery of over 1000 high-quality activated sludge metagenome-assembled genomes encoding full-length rRNA genes using long-read sequencing.</title>
        <authorList>
            <person name="Singleton C.M."/>
            <person name="Petriglieri F."/>
            <person name="Kristensen J.M."/>
            <person name="Kirkegaard R.H."/>
            <person name="Michaelsen T.Y."/>
            <person name="Andersen M.H."/>
            <person name="Karst S.M."/>
            <person name="Dueholm M.S."/>
            <person name="Nielsen P.H."/>
            <person name="Albertsen M."/>
        </authorList>
    </citation>
    <scope>NUCLEOTIDE SEQUENCE [LARGE SCALE GENOMIC DNA]</scope>
    <source>
        <strain evidence="1">Lyne_18-Q3-R50-59_MAXAC.006</strain>
    </source>
</reference>
<sequence>MSGDRLGALRAAKLRAIAGAHLGLTVDVDQGEGLADGAALASADRVAVLIGRPSRRSLGPALSWAAKRFDGADNAQALARVDLVLDPTVPVDEHPVDHDPGLAGSSPAADDRFGLDGGDARTIGAQLARIGGLFRPDVRVWVVEGTDVVEVTAAPAPDVPAAPGVEADELVELLRDVGLEPCAEPGMILGEVAGLEVARITVTDGVPSLAIGVGRFDQELSAVAQSDLSRRDALERAADLVRLARTMGNTAHANATHPMARLARERWLRTSLIADPGVIGAAELAALPGLWVRRGLRASAPAAAVGNDVDGRALIVVCSTGVDTDLVPAALELAAQTDASARLVLALPPNDIVPSTRRVAALALTEPEIVAVVPPWEPVAGHR</sequence>
<dbReference type="EMBL" id="JADJZA010000001">
    <property type="protein sequence ID" value="MBK9295881.1"/>
    <property type="molecule type" value="Genomic_DNA"/>
</dbReference>
<name>A0A936NB76_9ACTN</name>
<proteinExistence type="predicted"/>
<dbReference type="Proteomes" id="UP000727993">
    <property type="component" value="Unassembled WGS sequence"/>
</dbReference>
<evidence type="ECO:0000313" key="1">
    <source>
        <dbReference type="EMBL" id="MBK9295881.1"/>
    </source>
</evidence>
<gene>
    <name evidence="1" type="ORF">IPN02_03205</name>
</gene>
<evidence type="ECO:0000313" key="2">
    <source>
        <dbReference type="Proteomes" id="UP000727993"/>
    </source>
</evidence>